<accession>A0A3B0ZKX3</accession>
<proteinExistence type="predicted"/>
<dbReference type="AlphaFoldDB" id="A0A3B0ZKX3"/>
<evidence type="ECO:0000313" key="1">
    <source>
        <dbReference type="EMBL" id="VAW86929.1"/>
    </source>
</evidence>
<dbReference type="NCBIfam" id="TIGR02270">
    <property type="entry name" value="TIGR02270 family protein"/>
    <property type="match status" value="1"/>
</dbReference>
<dbReference type="InterPro" id="IPR011989">
    <property type="entry name" value="ARM-like"/>
</dbReference>
<gene>
    <name evidence="1" type="ORF">MNBD_GAMMA18-952</name>
</gene>
<dbReference type="SUPFAM" id="SSF48371">
    <property type="entry name" value="ARM repeat"/>
    <property type="match status" value="1"/>
</dbReference>
<reference evidence="1" key="1">
    <citation type="submission" date="2018-06" db="EMBL/GenBank/DDBJ databases">
        <authorList>
            <person name="Zhirakovskaya E."/>
        </authorList>
    </citation>
    <scope>NUCLEOTIDE SEQUENCE</scope>
</reference>
<dbReference type="Pfam" id="PF13646">
    <property type="entry name" value="HEAT_2"/>
    <property type="match status" value="1"/>
</dbReference>
<dbReference type="Gene3D" id="1.25.10.10">
    <property type="entry name" value="Leucine-rich Repeat Variant"/>
    <property type="match status" value="1"/>
</dbReference>
<organism evidence="1">
    <name type="scientific">hydrothermal vent metagenome</name>
    <dbReference type="NCBI Taxonomy" id="652676"/>
    <lineage>
        <taxon>unclassified sequences</taxon>
        <taxon>metagenomes</taxon>
        <taxon>ecological metagenomes</taxon>
    </lineage>
</organism>
<dbReference type="InterPro" id="IPR011959">
    <property type="entry name" value="CHP02270"/>
</dbReference>
<protein>
    <submittedName>
        <fullName evidence="1">FOG: HEAT repeat</fullName>
    </submittedName>
</protein>
<name>A0A3B0ZKX3_9ZZZZ</name>
<sequence length="418" mass="46745">MKTPIIKPIVEQHAEEAAFLWLLRDAAVQEPHYSLKDLAHLDDRVEAHIDGLRIAANDGWGICKKALALEEPGEVFVAAVLAFESEDGMRVDEVIQAGVKSAEMWRALVSATGWLSENDYQRWVPSLLSANAVEYRRLAIAASVIRRHAPGSVLAEALEDIDPLFRAKALRAVGELKQRDLLPRLRQCFADDDPGCRFWAAWSALLLGEQSALEIMKQFIRVDSIFREPALQLVLRTMNNATAQIWLKDLAEEPELLRDVLIGTGVTGDPLYIPTLIKQMGNPIVARVAGEAFTLITGVDLAYDDLEGEWPKGFEAGPTENADDENVDMDADEDLPWPEPTLIQKWWDTNQHRFQVGRRYLVGEPISQSHCDRVLKNGMQRQRYAAALELALIQPEAPLFETRAPGGFQEDQLGIQKA</sequence>
<dbReference type="InterPro" id="IPR016024">
    <property type="entry name" value="ARM-type_fold"/>
</dbReference>
<dbReference type="EMBL" id="UOFP01000163">
    <property type="protein sequence ID" value="VAW86929.1"/>
    <property type="molecule type" value="Genomic_DNA"/>
</dbReference>